<dbReference type="EMBL" id="JAVRJZ010000001">
    <property type="protein sequence ID" value="KAK2727427.1"/>
    <property type="molecule type" value="Genomic_DNA"/>
</dbReference>
<proteinExistence type="predicted"/>
<organism evidence="1 2">
    <name type="scientific">Artemia franciscana</name>
    <name type="common">Brine shrimp</name>
    <name type="synonym">Artemia sanfranciscana</name>
    <dbReference type="NCBI Taxonomy" id="6661"/>
    <lineage>
        <taxon>Eukaryota</taxon>
        <taxon>Metazoa</taxon>
        <taxon>Ecdysozoa</taxon>
        <taxon>Arthropoda</taxon>
        <taxon>Crustacea</taxon>
        <taxon>Branchiopoda</taxon>
        <taxon>Anostraca</taxon>
        <taxon>Artemiidae</taxon>
        <taxon>Artemia</taxon>
    </lineage>
</organism>
<evidence type="ECO:0000313" key="1">
    <source>
        <dbReference type="EMBL" id="KAK2727427.1"/>
    </source>
</evidence>
<gene>
    <name evidence="1" type="ORF">QYM36_008047</name>
</gene>
<comment type="caution">
    <text evidence="1">The sequence shown here is derived from an EMBL/GenBank/DDBJ whole genome shotgun (WGS) entry which is preliminary data.</text>
</comment>
<reference evidence="1" key="1">
    <citation type="submission" date="2023-07" db="EMBL/GenBank/DDBJ databases">
        <title>Chromosome-level genome assembly of Artemia franciscana.</title>
        <authorList>
            <person name="Jo E."/>
        </authorList>
    </citation>
    <scope>NUCLEOTIDE SEQUENCE</scope>
    <source>
        <tissue evidence="1">Whole body</tissue>
    </source>
</reference>
<accession>A0AA88IVK6</accession>
<dbReference type="Proteomes" id="UP001187531">
    <property type="component" value="Unassembled WGS sequence"/>
</dbReference>
<keyword evidence="2" id="KW-1185">Reference proteome</keyword>
<evidence type="ECO:0000313" key="2">
    <source>
        <dbReference type="Proteomes" id="UP001187531"/>
    </source>
</evidence>
<dbReference type="AlphaFoldDB" id="A0AA88IVK6"/>
<name>A0AA88IVK6_ARTSF</name>
<sequence>MLNWAQPYQLSPGQYGHPQGWPNQYQGQSSYSHGYASAPSNCINVQQNSVIQQEKVNNPPCYNVPIANRFTPLSSEQFPALSCESDDEIRAVANPYDVEGAKRQTEMPRLGQIQNFGRKRRAVSPGSNKSYILETKRQNIDKLPKQEFSNVNIPTAEQFATRVEIEVINKGEVLPPDFDLVKFFKVLLTSHKFEFDVMRGRFSYVWITFDIKTPLANITPQWLFTGLGSRVYGKNILVTKTLLAYLTIDWLFISVDYQ</sequence>
<protein>
    <submittedName>
        <fullName evidence="1">Uncharacterized protein</fullName>
    </submittedName>
</protein>